<organism evidence="2 3">
    <name type="scientific">Parelaphostrongylus tenuis</name>
    <name type="common">Meningeal worm</name>
    <dbReference type="NCBI Taxonomy" id="148309"/>
    <lineage>
        <taxon>Eukaryota</taxon>
        <taxon>Metazoa</taxon>
        <taxon>Ecdysozoa</taxon>
        <taxon>Nematoda</taxon>
        <taxon>Chromadorea</taxon>
        <taxon>Rhabditida</taxon>
        <taxon>Rhabditina</taxon>
        <taxon>Rhabditomorpha</taxon>
        <taxon>Strongyloidea</taxon>
        <taxon>Metastrongylidae</taxon>
        <taxon>Parelaphostrongylus</taxon>
    </lineage>
</organism>
<proteinExistence type="predicted"/>
<evidence type="ECO:0000313" key="2">
    <source>
        <dbReference type="EMBL" id="KAJ1368172.1"/>
    </source>
</evidence>
<dbReference type="EMBL" id="JAHQIW010006100">
    <property type="protein sequence ID" value="KAJ1368172.1"/>
    <property type="molecule type" value="Genomic_DNA"/>
</dbReference>
<sequence>MDRSVDLKSPKVEMFIGEQFASGSKAAEKSPQVEGYDGDAFVPGSNPPDELSASVTPEVQPFWSHK</sequence>
<gene>
    <name evidence="2" type="ORF">KIN20_029248</name>
</gene>
<protein>
    <submittedName>
        <fullName evidence="2">Uncharacterized protein</fullName>
    </submittedName>
</protein>
<reference evidence="2" key="1">
    <citation type="submission" date="2021-06" db="EMBL/GenBank/DDBJ databases">
        <title>Parelaphostrongylus tenuis whole genome reference sequence.</title>
        <authorList>
            <person name="Garwood T.J."/>
            <person name="Larsen P.A."/>
            <person name="Fountain-Jones N.M."/>
            <person name="Garbe J.R."/>
            <person name="Macchietto M.G."/>
            <person name="Kania S.A."/>
            <person name="Gerhold R.W."/>
            <person name="Richards J.E."/>
            <person name="Wolf T.M."/>
        </authorList>
    </citation>
    <scope>NUCLEOTIDE SEQUENCE</scope>
    <source>
        <strain evidence="2">MNPRO001-30</strain>
        <tissue evidence="2">Meninges</tissue>
    </source>
</reference>
<feature type="region of interest" description="Disordered" evidence="1">
    <location>
        <begin position="21"/>
        <end position="66"/>
    </location>
</feature>
<comment type="caution">
    <text evidence="2">The sequence shown here is derived from an EMBL/GenBank/DDBJ whole genome shotgun (WGS) entry which is preliminary data.</text>
</comment>
<dbReference type="Proteomes" id="UP001196413">
    <property type="component" value="Unassembled WGS sequence"/>
</dbReference>
<evidence type="ECO:0000313" key="3">
    <source>
        <dbReference type="Proteomes" id="UP001196413"/>
    </source>
</evidence>
<accession>A0AAD5R2A3</accession>
<keyword evidence="3" id="KW-1185">Reference proteome</keyword>
<dbReference type="AlphaFoldDB" id="A0AAD5R2A3"/>
<name>A0AAD5R2A3_PARTN</name>
<evidence type="ECO:0000256" key="1">
    <source>
        <dbReference type="SAM" id="MobiDB-lite"/>
    </source>
</evidence>